<dbReference type="EMBL" id="CP123389">
    <property type="protein sequence ID" value="XCC97649.1"/>
    <property type="molecule type" value="Genomic_DNA"/>
</dbReference>
<dbReference type="Gene3D" id="3.40.50.150">
    <property type="entry name" value="Vaccinia Virus protein VP39"/>
    <property type="match status" value="1"/>
</dbReference>
<dbReference type="InterPro" id="IPR029063">
    <property type="entry name" value="SAM-dependent_MTases_sf"/>
</dbReference>
<proteinExistence type="predicted"/>
<gene>
    <name evidence="2" type="ORF">PVT71_27485</name>
</gene>
<dbReference type="GO" id="GO:0032259">
    <property type="term" value="P:methylation"/>
    <property type="evidence" value="ECO:0007669"/>
    <property type="project" value="UniProtKB-KW"/>
</dbReference>
<evidence type="ECO:0000256" key="1">
    <source>
        <dbReference type="SAM" id="MobiDB-lite"/>
    </source>
</evidence>
<geneLocation type="plasmid" evidence="2">
    <name>unnamed4</name>
</geneLocation>
<dbReference type="EC" id="2.1.1.-" evidence="2"/>
<name>A0AAU8ATH2_9RHOB</name>
<dbReference type="AlphaFoldDB" id="A0AAU8ATH2"/>
<feature type="region of interest" description="Disordered" evidence="1">
    <location>
        <begin position="286"/>
        <end position="316"/>
    </location>
</feature>
<reference evidence="2" key="1">
    <citation type="submission" date="2023-02" db="EMBL/GenBank/DDBJ databases">
        <title>Description and genomic characterization of Salipiger bruguierae sp. nov., isolated from the sediment of mangrove plant Bruguiera sexangula.</title>
        <authorList>
            <person name="Long M."/>
        </authorList>
    </citation>
    <scope>NUCLEOTIDE SEQUENCE</scope>
    <source>
        <strain evidence="2">H15</strain>
        <plasmid evidence="2">unnamed4</plasmid>
    </source>
</reference>
<dbReference type="RefSeq" id="WP_353476539.1">
    <property type="nucleotide sequence ID" value="NZ_CP123389.1"/>
</dbReference>
<evidence type="ECO:0000313" key="2">
    <source>
        <dbReference type="EMBL" id="XCC97649.1"/>
    </source>
</evidence>
<accession>A0AAU8ATH2</accession>
<protein>
    <submittedName>
        <fullName evidence="2">Methyltransferase, TIGR04325 family</fullName>
        <ecNumber evidence="2">2.1.1.-</ecNumber>
    </submittedName>
</protein>
<keyword evidence="2" id="KW-0614">Plasmid</keyword>
<organism evidence="2">
    <name type="scientific">Alloyangia sp. H15</name>
    <dbReference type="NCBI Taxonomy" id="3029062"/>
    <lineage>
        <taxon>Bacteria</taxon>
        <taxon>Pseudomonadati</taxon>
        <taxon>Pseudomonadota</taxon>
        <taxon>Alphaproteobacteria</taxon>
        <taxon>Rhodobacterales</taxon>
        <taxon>Roseobacteraceae</taxon>
        <taxon>Alloyangia</taxon>
    </lineage>
</organism>
<dbReference type="InterPro" id="IPR027612">
    <property type="entry name" value="Put_MTase_LIC12133"/>
</dbReference>
<dbReference type="NCBIfam" id="TIGR04325">
    <property type="entry name" value="MTase_LIC12133"/>
    <property type="match status" value="1"/>
</dbReference>
<dbReference type="SUPFAM" id="SSF53335">
    <property type="entry name" value="S-adenosyl-L-methionine-dependent methyltransferases"/>
    <property type="match status" value="1"/>
</dbReference>
<keyword evidence="2" id="KW-0489">Methyltransferase</keyword>
<sequence length="316" mass="34856">MTPVETVPGARGTGRRERLRGLLGLMAALPIAGGARIAAATQWAPRFSGVYSDWASAEQAARRASATGYDSEKVAAVSFEIMCRRAPWDYPMLFWLERLGGQGTRVLDAGGHMGTKYIAFSGVLDVRRFDWTVFDLPGIVLAARKRQERHELPERLRFVDRLADAPPCDILIASGLLQYLDTPFAGFVAALAQRPKVVLLNEVALRPDAGVFTVERIGPGRVPYQIRSRTDWDAEVDAMGYDVVDEWPIPQLSHTVPTHPWLPASDSRGCVLICRKARRDIIAGPGQVNRLAPPSQLPTKARQKASHQSGERQCHE</sequence>
<keyword evidence="2" id="KW-0808">Transferase</keyword>
<dbReference type="GO" id="GO:0008168">
    <property type="term" value="F:methyltransferase activity"/>
    <property type="evidence" value="ECO:0007669"/>
    <property type="project" value="UniProtKB-KW"/>
</dbReference>